<evidence type="ECO:0000313" key="3">
    <source>
        <dbReference type="Proteomes" id="UP000233469"/>
    </source>
</evidence>
<comment type="caution">
    <text evidence="2">The sequence shown here is derived from an EMBL/GenBank/DDBJ whole genome shotgun (WGS) entry which is preliminary data.</text>
</comment>
<name>A0A2N1L9S1_9GLOM</name>
<evidence type="ECO:0000313" key="2">
    <source>
        <dbReference type="EMBL" id="PKK46111.1"/>
    </source>
</evidence>
<dbReference type="VEuPathDB" id="FungiDB:FUN_024508"/>
<proteinExistence type="predicted"/>
<evidence type="ECO:0000256" key="1">
    <source>
        <dbReference type="SAM" id="MobiDB-lite"/>
    </source>
</evidence>
<reference evidence="2 3" key="1">
    <citation type="submission" date="2016-04" db="EMBL/GenBank/DDBJ databases">
        <title>Genome analyses suggest a sexual origin of heterokaryosis in a supposedly ancient asexual fungus.</title>
        <authorList>
            <person name="Ropars J."/>
            <person name="Sedzielewska K."/>
            <person name="Noel J."/>
            <person name="Charron P."/>
            <person name="Farinelli L."/>
            <person name="Marton T."/>
            <person name="Kruger M."/>
            <person name="Pelin A."/>
            <person name="Brachmann A."/>
            <person name="Corradi N."/>
        </authorList>
    </citation>
    <scope>NUCLEOTIDE SEQUENCE [LARGE SCALE GENOMIC DNA]</scope>
    <source>
        <strain evidence="2 3">C2</strain>
    </source>
</reference>
<accession>A0A2N1L9S1</accession>
<feature type="non-terminal residue" evidence="2">
    <location>
        <position position="215"/>
    </location>
</feature>
<feature type="compositionally biased region" description="Low complexity" evidence="1">
    <location>
        <begin position="122"/>
        <end position="131"/>
    </location>
</feature>
<dbReference type="VEuPathDB" id="FungiDB:RhiirA1_400372"/>
<protein>
    <submittedName>
        <fullName evidence="2">Uncharacterized protein</fullName>
    </submittedName>
</protein>
<organism evidence="2 3">
    <name type="scientific">Rhizophagus irregularis</name>
    <dbReference type="NCBI Taxonomy" id="588596"/>
    <lineage>
        <taxon>Eukaryota</taxon>
        <taxon>Fungi</taxon>
        <taxon>Fungi incertae sedis</taxon>
        <taxon>Mucoromycota</taxon>
        <taxon>Glomeromycotina</taxon>
        <taxon>Glomeromycetes</taxon>
        <taxon>Glomerales</taxon>
        <taxon>Glomeraceae</taxon>
        <taxon>Rhizophagus</taxon>
    </lineage>
</organism>
<feature type="region of interest" description="Disordered" evidence="1">
    <location>
        <begin position="111"/>
        <end position="144"/>
    </location>
</feature>
<feature type="compositionally biased region" description="Basic and acidic residues" evidence="1">
    <location>
        <begin position="195"/>
        <end position="205"/>
    </location>
</feature>
<sequence>MNTWGIIVNEKIIKVEPLNYKSQEVKKRGIHSAIIMDIPIELEEEDLTERLYKTGARYWYRENNKNDNYRYSIRVYFKNEYEQKNAMKEKFEIQGQIFTWLFRHPFRGNFNSNEYNSRKRGNTNGYGNGRNNARDRGIRYQQRSTGNRCSICKKNNHREEECYFNRDNQQQQRRHRSNNNSEFQENSQRRYNGNDNRRGFNDRRQRQNFKGYNGN</sequence>
<dbReference type="Proteomes" id="UP000233469">
    <property type="component" value="Unassembled WGS sequence"/>
</dbReference>
<reference evidence="2 3" key="2">
    <citation type="submission" date="2017-10" db="EMBL/GenBank/DDBJ databases">
        <title>Extensive intraspecific genome diversity in a model arbuscular mycorrhizal fungus.</title>
        <authorList>
            <person name="Chen E.C.H."/>
            <person name="Morin E."/>
            <person name="Baudet D."/>
            <person name="Noel J."/>
            <person name="Ndikumana S."/>
            <person name="Charron P."/>
            <person name="St-Onge C."/>
            <person name="Giorgi J."/>
            <person name="Grigoriev I.V."/>
            <person name="Roux C."/>
            <person name="Martin F.M."/>
            <person name="Corradi N."/>
        </authorList>
    </citation>
    <scope>NUCLEOTIDE SEQUENCE [LARGE SCALE GENOMIC DNA]</scope>
    <source>
        <strain evidence="2 3">C2</strain>
    </source>
</reference>
<dbReference type="AlphaFoldDB" id="A0A2N1L9S1"/>
<feature type="region of interest" description="Disordered" evidence="1">
    <location>
        <begin position="164"/>
        <end position="215"/>
    </location>
</feature>
<gene>
    <name evidence="2" type="ORF">RhiirC2_803836</name>
</gene>
<dbReference type="EMBL" id="LLXL01008914">
    <property type="protein sequence ID" value="PKK46111.1"/>
    <property type="molecule type" value="Genomic_DNA"/>
</dbReference>
<feature type="compositionally biased region" description="Low complexity" evidence="1">
    <location>
        <begin position="178"/>
        <end position="194"/>
    </location>
</feature>